<evidence type="ECO:0000313" key="2">
    <source>
        <dbReference type="EMBL" id="OQR83268.1"/>
    </source>
</evidence>
<keyword evidence="3" id="KW-1185">Reference proteome</keyword>
<organism evidence="2 3">
    <name type="scientific">Achlya hypogyna</name>
    <name type="common">Oomycete</name>
    <name type="synonym">Protoachlya hypogyna</name>
    <dbReference type="NCBI Taxonomy" id="1202772"/>
    <lineage>
        <taxon>Eukaryota</taxon>
        <taxon>Sar</taxon>
        <taxon>Stramenopiles</taxon>
        <taxon>Oomycota</taxon>
        <taxon>Saprolegniomycetes</taxon>
        <taxon>Saprolegniales</taxon>
        <taxon>Achlyaceae</taxon>
        <taxon>Achlya</taxon>
    </lineage>
</organism>
<feature type="transmembrane region" description="Helical" evidence="1">
    <location>
        <begin position="48"/>
        <end position="75"/>
    </location>
</feature>
<accession>A0A1V9YC48</accession>
<sequence length="267" mass="29697">MRTPPVSQPLLGIDPRRQPTRVSSVAANIFLWPFQWLTYATLLYSSSYILLTLATYIIAVPVVFIAAALVPCAVLRSTLCLAIHGDTRYQYPWSVLFSCTRRVVLADVWLHNVFAPSSKRVALQHDMSSKHTLVRGYQPRFVVRVVDIDSPRAMVAAWAYLLGVRVVATLVFVVWCSLVAHVTYGIVHSIYMLASDNSVGLSNASYGFLWGDGVSCTEHPIGFFGVTLLAFSAIALLRRPLIKLIGSTTRRFTCESVLVLNHDQIRV</sequence>
<protein>
    <recommendedName>
        <fullName evidence="4">Transmembrane protein</fullName>
    </recommendedName>
</protein>
<feature type="transmembrane region" description="Helical" evidence="1">
    <location>
        <begin position="219"/>
        <end position="237"/>
    </location>
</feature>
<keyword evidence="1" id="KW-1133">Transmembrane helix</keyword>
<feature type="transmembrane region" description="Helical" evidence="1">
    <location>
        <begin position="162"/>
        <end position="187"/>
    </location>
</feature>
<reference evidence="2 3" key="1">
    <citation type="journal article" date="2014" name="Genome Biol. Evol.">
        <title>The secreted proteins of Achlya hypogyna and Thraustotheca clavata identify the ancestral oomycete secretome and reveal gene acquisitions by horizontal gene transfer.</title>
        <authorList>
            <person name="Misner I."/>
            <person name="Blouin N."/>
            <person name="Leonard G."/>
            <person name="Richards T.A."/>
            <person name="Lane C.E."/>
        </authorList>
    </citation>
    <scope>NUCLEOTIDE SEQUENCE [LARGE SCALE GENOMIC DNA]</scope>
    <source>
        <strain evidence="2 3">ATCC 48635</strain>
    </source>
</reference>
<proteinExistence type="predicted"/>
<comment type="caution">
    <text evidence="2">The sequence shown here is derived from an EMBL/GenBank/DDBJ whole genome shotgun (WGS) entry which is preliminary data.</text>
</comment>
<gene>
    <name evidence="2" type="ORF">ACHHYP_14903</name>
</gene>
<evidence type="ECO:0000256" key="1">
    <source>
        <dbReference type="SAM" id="Phobius"/>
    </source>
</evidence>
<dbReference type="EMBL" id="JNBR01002249">
    <property type="protein sequence ID" value="OQR83268.1"/>
    <property type="molecule type" value="Genomic_DNA"/>
</dbReference>
<evidence type="ECO:0000313" key="3">
    <source>
        <dbReference type="Proteomes" id="UP000243579"/>
    </source>
</evidence>
<keyword evidence="1" id="KW-0472">Membrane</keyword>
<feature type="transmembrane region" description="Helical" evidence="1">
    <location>
        <begin position="21"/>
        <end position="42"/>
    </location>
</feature>
<evidence type="ECO:0008006" key="4">
    <source>
        <dbReference type="Google" id="ProtNLM"/>
    </source>
</evidence>
<keyword evidence="1" id="KW-0812">Transmembrane</keyword>
<dbReference type="AlphaFoldDB" id="A0A1V9YC48"/>
<name>A0A1V9YC48_ACHHY</name>
<dbReference type="Proteomes" id="UP000243579">
    <property type="component" value="Unassembled WGS sequence"/>
</dbReference>